<dbReference type="EMBL" id="KK852969">
    <property type="protein sequence ID" value="KDR13103.1"/>
    <property type="molecule type" value="Genomic_DNA"/>
</dbReference>
<dbReference type="InParanoid" id="A0A067R2C9"/>
<dbReference type="AlphaFoldDB" id="A0A067R2C9"/>
<accession>A0A067R2C9</accession>
<proteinExistence type="predicted"/>
<evidence type="ECO:0000313" key="4">
    <source>
        <dbReference type="Proteomes" id="UP000027135"/>
    </source>
</evidence>
<reference evidence="3 4" key="1">
    <citation type="journal article" date="2014" name="Nat. Commun.">
        <title>Molecular traces of alternative social organization in a termite genome.</title>
        <authorList>
            <person name="Terrapon N."/>
            <person name="Li C."/>
            <person name="Robertson H.M."/>
            <person name="Ji L."/>
            <person name="Meng X."/>
            <person name="Booth W."/>
            <person name="Chen Z."/>
            <person name="Childers C.P."/>
            <person name="Glastad K.M."/>
            <person name="Gokhale K."/>
            <person name="Gowin J."/>
            <person name="Gronenberg W."/>
            <person name="Hermansen R.A."/>
            <person name="Hu H."/>
            <person name="Hunt B.G."/>
            <person name="Huylmans A.K."/>
            <person name="Khalil S.M."/>
            <person name="Mitchell R.D."/>
            <person name="Munoz-Torres M.C."/>
            <person name="Mustard J.A."/>
            <person name="Pan H."/>
            <person name="Reese J.T."/>
            <person name="Scharf M.E."/>
            <person name="Sun F."/>
            <person name="Vogel H."/>
            <person name="Xiao J."/>
            <person name="Yang W."/>
            <person name="Yang Z."/>
            <person name="Yang Z."/>
            <person name="Zhou J."/>
            <person name="Zhu J."/>
            <person name="Brent C.S."/>
            <person name="Elsik C.G."/>
            <person name="Goodisman M.A."/>
            <person name="Liberles D.A."/>
            <person name="Roe R.M."/>
            <person name="Vargo E.L."/>
            <person name="Vilcinskas A."/>
            <person name="Wang J."/>
            <person name="Bornberg-Bauer E."/>
            <person name="Korb J."/>
            <person name="Zhang G."/>
            <person name="Liebig J."/>
        </authorList>
    </citation>
    <scope>NUCLEOTIDE SEQUENCE [LARGE SCALE GENOMIC DNA]</scope>
    <source>
        <tissue evidence="3">Whole organism</tissue>
    </source>
</reference>
<feature type="coiled-coil region" evidence="1">
    <location>
        <begin position="447"/>
        <end position="481"/>
    </location>
</feature>
<sequence length="513" mass="59354">MDKIGKSVRKLWKAMGKQIRSSKPTKAGRRWKDIYRLGKKKSSRSEDQTASTYRSKPLDDSVGCSSAPQNFESVDINEQIRSVDDVDRAANLRRCPALEEDCVAVRWERDALKRTVKELELKLQAKQGTLERRNLYLEEEISRLTAENNSIRPEIQNLHDARTTETSEMLDKFGRQIRDLEDQVVEEILAIERKFIEANRKLPQLQDEMSIFEDAKRQLDSIFDDQMAENEKLEADLRELERALSSDNEAMIEDCVQQFAGLQGQLLRKIREVECNYISLNKDCLQVRDEKSIYEASRQQLEETFNDQIKGLCAQTQELIADVNHNEKGNARRTGVFRKEIKECFDGLDQQAHFELDSTNSKYISLKHEVYQLAEEMSKSRQRENAVTCELDRIAGLTSAATGESGKTQKWWKCRSSGKKRDEAYNDCLMALIDVMRMRYRFSEFEKNALASKAETLERELNDAKNQIRRLDESHEIALTKSQNTSGCHHERPRTCQKSSDGKGICCLRRRTL</sequence>
<organism evidence="3 4">
    <name type="scientific">Zootermopsis nevadensis</name>
    <name type="common">Dampwood termite</name>
    <dbReference type="NCBI Taxonomy" id="136037"/>
    <lineage>
        <taxon>Eukaryota</taxon>
        <taxon>Metazoa</taxon>
        <taxon>Ecdysozoa</taxon>
        <taxon>Arthropoda</taxon>
        <taxon>Hexapoda</taxon>
        <taxon>Insecta</taxon>
        <taxon>Pterygota</taxon>
        <taxon>Neoptera</taxon>
        <taxon>Polyneoptera</taxon>
        <taxon>Dictyoptera</taxon>
        <taxon>Blattodea</taxon>
        <taxon>Blattoidea</taxon>
        <taxon>Termitoidae</taxon>
        <taxon>Termopsidae</taxon>
        <taxon>Zootermopsis</taxon>
    </lineage>
</organism>
<name>A0A067R2C9_ZOONE</name>
<keyword evidence="4" id="KW-1185">Reference proteome</keyword>
<gene>
    <name evidence="3" type="ORF">L798_13032</name>
</gene>
<evidence type="ECO:0000313" key="3">
    <source>
        <dbReference type="EMBL" id="KDR13103.1"/>
    </source>
</evidence>
<evidence type="ECO:0000256" key="1">
    <source>
        <dbReference type="SAM" id="Coils"/>
    </source>
</evidence>
<feature type="coiled-coil region" evidence="1">
    <location>
        <begin position="188"/>
        <end position="250"/>
    </location>
</feature>
<dbReference type="Proteomes" id="UP000027135">
    <property type="component" value="Unassembled WGS sequence"/>
</dbReference>
<feature type="region of interest" description="Disordered" evidence="2">
    <location>
        <begin position="15"/>
        <end position="66"/>
    </location>
</feature>
<keyword evidence="1" id="KW-0175">Coiled coil</keyword>
<protein>
    <submittedName>
        <fullName evidence="3">Uncharacterized protein</fullName>
    </submittedName>
</protein>
<evidence type="ECO:0000256" key="2">
    <source>
        <dbReference type="SAM" id="MobiDB-lite"/>
    </source>
</evidence>